<dbReference type="InterPro" id="IPR020846">
    <property type="entry name" value="MFS_dom"/>
</dbReference>
<keyword evidence="1" id="KW-0472">Membrane</keyword>
<dbReference type="PANTHER" id="PTHR23520">
    <property type="entry name" value="TRANSPORTER, PUTATIVE (AFU_ORTHOLOGUE AFUA_3G04000)-RELATED"/>
    <property type="match status" value="1"/>
</dbReference>
<accession>A0AAT9GQ37</accession>
<keyword evidence="1" id="KW-1133">Transmembrane helix</keyword>
<dbReference type="GeneID" id="92353927"/>
<reference evidence="3" key="1">
    <citation type="submission" date="2024-03" db="EMBL/GenBank/DDBJ databases">
        <title>Complete genome sequence of Sulfurisphaera javensis strain KD-1.</title>
        <authorList>
            <person name="Sakai H."/>
            <person name="Nur N."/>
            <person name="Suwanto A."/>
            <person name="Kurosawa N."/>
        </authorList>
    </citation>
    <scope>NUCLEOTIDE SEQUENCE</scope>
    <source>
        <strain evidence="3">KD-1</strain>
    </source>
</reference>
<proteinExistence type="predicted"/>
<dbReference type="InterPro" id="IPR036259">
    <property type="entry name" value="MFS_trans_sf"/>
</dbReference>
<protein>
    <recommendedName>
        <fullName evidence="2">Major facilitator superfamily (MFS) profile domain-containing protein</fullName>
    </recommendedName>
</protein>
<feature type="transmembrane region" description="Helical" evidence="1">
    <location>
        <begin position="141"/>
        <end position="162"/>
    </location>
</feature>
<organism evidence="3">
    <name type="scientific">Sulfurisphaera javensis</name>
    <dbReference type="NCBI Taxonomy" id="2049879"/>
    <lineage>
        <taxon>Archaea</taxon>
        <taxon>Thermoproteota</taxon>
        <taxon>Thermoprotei</taxon>
        <taxon>Sulfolobales</taxon>
        <taxon>Sulfolobaceae</taxon>
        <taxon>Sulfurisphaera</taxon>
    </lineage>
</organism>
<keyword evidence="1" id="KW-0812">Transmembrane</keyword>
<dbReference type="EMBL" id="AP031322">
    <property type="protein sequence ID" value="BFH73055.1"/>
    <property type="molecule type" value="Genomic_DNA"/>
</dbReference>
<feature type="transmembrane region" description="Helical" evidence="1">
    <location>
        <begin position="20"/>
        <end position="38"/>
    </location>
</feature>
<feature type="transmembrane region" description="Helical" evidence="1">
    <location>
        <begin position="168"/>
        <end position="190"/>
    </location>
</feature>
<dbReference type="KEGG" id="sjv:SJAV_09990"/>
<feature type="transmembrane region" description="Helical" evidence="1">
    <location>
        <begin position="102"/>
        <end position="129"/>
    </location>
</feature>
<name>A0AAT9GQ37_9CREN</name>
<dbReference type="RefSeq" id="WP_369611231.1">
    <property type="nucleotide sequence ID" value="NZ_AP031322.1"/>
</dbReference>
<feature type="transmembrane region" description="Helical" evidence="1">
    <location>
        <begin position="244"/>
        <end position="262"/>
    </location>
</feature>
<feature type="transmembrane region" description="Helical" evidence="1">
    <location>
        <begin position="44"/>
        <end position="65"/>
    </location>
</feature>
<dbReference type="GO" id="GO:0022857">
    <property type="term" value="F:transmembrane transporter activity"/>
    <property type="evidence" value="ECO:0007669"/>
    <property type="project" value="InterPro"/>
</dbReference>
<evidence type="ECO:0000259" key="2">
    <source>
        <dbReference type="PROSITE" id="PS50850"/>
    </source>
</evidence>
<dbReference type="Pfam" id="PF07690">
    <property type="entry name" value="MFS_1"/>
    <property type="match status" value="1"/>
</dbReference>
<dbReference type="PANTHER" id="PTHR23520:SF5">
    <property type="entry name" value="TRANSPORTER, PUTATIVE (AFU_ORTHOLOGUE AFUA_3G04000)-RELATED"/>
    <property type="match status" value="1"/>
</dbReference>
<feature type="transmembrane region" description="Helical" evidence="1">
    <location>
        <begin position="72"/>
        <end position="96"/>
    </location>
</feature>
<dbReference type="AlphaFoldDB" id="A0AAT9GQ37"/>
<dbReference type="InterPro" id="IPR011701">
    <property type="entry name" value="MFS"/>
</dbReference>
<gene>
    <name evidence="3" type="ORF">SJAV_09990</name>
</gene>
<evidence type="ECO:0000256" key="1">
    <source>
        <dbReference type="SAM" id="Phobius"/>
    </source>
</evidence>
<feature type="domain" description="Major facilitator superfamily (MFS) profile" evidence="2">
    <location>
        <begin position="7"/>
        <end position="388"/>
    </location>
</feature>
<feature type="transmembrane region" description="Helical" evidence="1">
    <location>
        <begin position="274"/>
        <end position="296"/>
    </location>
</feature>
<evidence type="ECO:0000313" key="3">
    <source>
        <dbReference type="EMBL" id="BFH73055.1"/>
    </source>
</evidence>
<sequence length="400" mass="44116">MDRNQIDIALLLLSRITRSITAGFISVVIGLYFLHIGLSLVKIGILFGIGAFASPLIAFIFSIYADMKDRKFTLLITLFFLPLSILIILLTTNFYLLAIASALGGFGIAGGLVGGGVGATVAPIQTAILAEKTNEKNRTQIYSIFTLASTYAGAGGALLSYIKNYHELFILGLILSLISFLSSIPIKVLPVKKEKEEIKVRDKDIQIIKKFTYTGIFNGIAQGLITPFIPVIFEKFYGLAQDEIGVIVFLGGIVSATIMFLTPYFTEVLGFVEFIIITRGISSMLVLIFPFLHYTLFAELDYIAFTTFRVFALPSQQALMMNLVSERRRATASGINQTARLLPSAVSTVTSGFLLTIALSIPFISSFVVNMINLYLYYKFFWNVPEAQAKKKVKYISVNE</sequence>
<dbReference type="SUPFAM" id="SSF103473">
    <property type="entry name" value="MFS general substrate transporter"/>
    <property type="match status" value="1"/>
</dbReference>
<dbReference type="Gene3D" id="1.20.1250.20">
    <property type="entry name" value="MFS general substrate transporter like domains"/>
    <property type="match status" value="2"/>
</dbReference>
<feature type="transmembrane region" description="Helical" evidence="1">
    <location>
        <begin position="345"/>
        <end position="378"/>
    </location>
</feature>
<dbReference type="PROSITE" id="PS50850">
    <property type="entry name" value="MFS"/>
    <property type="match status" value="1"/>
</dbReference>
<feature type="transmembrane region" description="Helical" evidence="1">
    <location>
        <begin position="211"/>
        <end position="232"/>
    </location>
</feature>